<evidence type="ECO:0000256" key="2">
    <source>
        <dbReference type="ARBA" id="ARBA00022741"/>
    </source>
</evidence>
<dbReference type="PANTHER" id="PTHR42939">
    <property type="entry name" value="ABC TRANSPORTER ATP-BINDING PROTEIN ALBC-RELATED"/>
    <property type="match status" value="1"/>
</dbReference>
<dbReference type="InterPro" id="IPR003439">
    <property type="entry name" value="ABC_transporter-like_ATP-bd"/>
</dbReference>
<dbReference type="Gene3D" id="3.40.50.300">
    <property type="entry name" value="P-loop containing nucleotide triphosphate hydrolases"/>
    <property type="match status" value="1"/>
</dbReference>
<dbReference type="InterPro" id="IPR051782">
    <property type="entry name" value="ABC_Transporter_VariousFunc"/>
</dbReference>
<dbReference type="Pfam" id="PF00005">
    <property type="entry name" value="ABC_tran"/>
    <property type="match status" value="1"/>
</dbReference>
<dbReference type="CDD" id="cd03230">
    <property type="entry name" value="ABC_DR_subfamily_A"/>
    <property type="match status" value="1"/>
</dbReference>
<dbReference type="SUPFAM" id="SSF52540">
    <property type="entry name" value="P-loop containing nucleoside triphosphate hydrolases"/>
    <property type="match status" value="1"/>
</dbReference>
<dbReference type="InterPro" id="IPR003593">
    <property type="entry name" value="AAA+_ATPase"/>
</dbReference>
<feature type="domain" description="ABC transporter" evidence="4">
    <location>
        <begin position="2"/>
        <end position="226"/>
    </location>
</feature>
<evidence type="ECO:0000256" key="3">
    <source>
        <dbReference type="ARBA" id="ARBA00022840"/>
    </source>
</evidence>
<protein>
    <recommendedName>
        <fullName evidence="4">ABC transporter domain-containing protein</fullName>
    </recommendedName>
</protein>
<dbReference type="GO" id="GO:0016887">
    <property type="term" value="F:ATP hydrolysis activity"/>
    <property type="evidence" value="ECO:0007669"/>
    <property type="project" value="InterPro"/>
</dbReference>
<name>A0A212JD57_9BACT</name>
<keyword evidence="1" id="KW-0813">Transport</keyword>
<organism evidence="5">
    <name type="scientific">uncultured Dysgonomonas sp</name>
    <dbReference type="NCBI Taxonomy" id="206096"/>
    <lineage>
        <taxon>Bacteria</taxon>
        <taxon>Pseudomonadati</taxon>
        <taxon>Bacteroidota</taxon>
        <taxon>Bacteroidia</taxon>
        <taxon>Bacteroidales</taxon>
        <taxon>Dysgonomonadaceae</taxon>
        <taxon>Dysgonomonas</taxon>
        <taxon>environmental samples</taxon>
    </lineage>
</organism>
<sequence length="275" mass="31454">MVKINNLTFYYRERKPIFENVSFEMKNGIYGLLGENGVGKTTLLRIISGLCFPKKGSCQVLGTETALRNPDMLKQLYYLPEEFIVPSQTVKSFVKLNSVFYPNFSNEQFNSYLNDFHLDIDSRMKELSFGQKKKVLIAFAISLNTPVTLLDEPTNGLDIPSKSQFRKVIASAFDENKCILISTHQVRDLESLIDPIIILDRNQVLLNNTVEEISKKLLFTYSTTRPQDALFTEQTMLGYTSVLENKYNEESTLNIEALFNAVVTNKEKIRNIFNA</sequence>
<dbReference type="SMART" id="SM00382">
    <property type="entry name" value="AAA"/>
    <property type="match status" value="1"/>
</dbReference>
<dbReference type="RefSeq" id="WP_296948326.1">
    <property type="nucleotide sequence ID" value="NZ_LT599021.1"/>
</dbReference>
<dbReference type="PROSITE" id="PS50893">
    <property type="entry name" value="ABC_TRANSPORTER_2"/>
    <property type="match status" value="1"/>
</dbReference>
<dbReference type="AlphaFoldDB" id="A0A212JD57"/>
<keyword evidence="2" id="KW-0547">Nucleotide-binding</keyword>
<evidence type="ECO:0000313" key="5">
    <source>
        <dbReference type="EMBL" id="SBV97376.1"/>
    </source>
</evidence>
<keyword evidence="3" id="KW-0067">ATP-binding</keyword>
<dbReference type="GO" id="GO:0005524">
    <property type="term" value="F:ATP binding"/>
    <property type="evidence" value="ECO:0007669"/>
    <property type="project" value="UniProtKB-KW"/>
</dbReference>
<dbReference type="InterPro" id="IPR027417">
    <property type="entry name" value="P-loop_NTPase"/>
</dbReference>
<dbReference type="EMBL" id="FLUL01000001">
    <property type="protein sequence ID" value="SBV97376.1"/>
    <property type="molecule type" value="Genomic_DNA"/>
</dbReference>
<gene>
    <name evidence="5" type="ORF">KL86DYS2_11261</name>
</gene>
<evidence type="ECO:0000256" key="1">
    <source>
        <dbReference type="ARBA" id="ARBA00022448"/>
    </source>
</evidence>
<dbReference type="PANTHER" id="PTHR42939:SF1">
    <property type="entry name" value="ABC TRANSPORTER ATP-BINDING PROTEIN ALBC-RELATED"/>
    <property type="match status" value="1"/>
</dbReference>
<evidence type="ECO:0000259" key="4">
    <source>
        <dbReference type="PROSITE" id="PS50893"/>
    </source>
</evidence>
<proteinExistence type="predicted"/>
<reference evidence="5" key="1">
    <citation type="submission" date="2016-04" db="EMBL/GenBank/DDBJ databases">
        <authorList>
            <person name="Evans L.H."/>
            <person name="Alamgir A."/>
            <person name="Owens N."/>
            <person name="Weber N.D."/>
            <person name="Virtaneva K."/>
            <person name="Barbian K."/>
            <person name="Babar A."/>
            <person name="Rosenke K."/>
        </authorList>
    </citation>
    <scope>NUCLEOTIDE SEQUENCE</scope>
    <source>
        <strain evidence="5">86-2</strain>
    </source>
</reference>
<accession>A0A212JD57</accession>